<name>L1JXC7_GUITC</name>
<reference evidence="2 4" key="1">
    <citation type="journal article" date="2012" name="Nature">
        <title>Algal genomes reveal evolutionary mosaicism and the fate of nucleomorphs.</title>
        <authorList>
            <consortium name="DOE Joint Genome Institute"/>
            <person name="Curtis B.A."/>
            <person name="Tanifuji G."/>
            <person name="Burki F."/>
            <person name="Gruber A."/>
            <person name="Irimia M."/>
            <person name="Maruyama S."/>
            <person name="Arias M.C."/>
            <person name="Ball S.G."/>
            <person name="Gile G.H."/>
            <person name="Hirakawa Y."/>
            <person name="Hopkins J.F."/>
            <person name="Kuo A."/>
            <person name="Rensing S.A."/>
            <person name="Schmutz J."/>
            <person name="Symeonidi A."/>
            <person name="Elias M."/>
            <person name="Eveleigh R.J."/>
            <person name="Herman E.K."/>
            <person name="Klute M.J."/>
            <person name="Nakayama T."/>
            <person name="Obornik M."/>
            <person name="Reyes-Prieto A."/>
            <person name="Armbrust E.V."/>
            <person name="Aves S.J."/>
            <person name="Beiko R.G."/>
            <person name="Coutinho P."/>
            <person name="Dacks J.B."/>
            <person name="Durnford D.G."/>
            <person name="Fast N.M."/>
            <person name="Green B.R."/>
            <person name="Grisdale C.J."/>
            <person name="Hempel F."/>
            <person name="Henrissat B."/>
            <person name="Hoppner M.P."/>
            <person name="Ishida K."/>
            <person name="Kim E."/>
            <person name="Koreny L."/>
            <person name="Kroth P.G."/>
            <person name="Liu Y."/>
            <person name="Malik S.B."/>
            <person name="Maier U.G."/>
            <person name="McRose D."/>
            <person name="Mock T."/>
            <person name="Neilson J.A."/>
            <person name="Onodera N.T."/>
            <person name="Poole A.M."/>
            <person name="Pritham E.J."/>
            <person name="Richards T.A."/>
            <person name="Rocap G."/>
            <person name="Roy S.W."/>
            <person name="Sarai C."/>
            <person name="Schaack S."/>
            <person name="Shirato S."/>
            <person name="Slamovits C.H."/>
            <person name="Spencer D.F."/>
            <person name="Suzuki S."/>
            <person name="Worden A.Z."/>
            <person name="Zauner S."/>
            <person name="Barry K."/>
            <person name="Bell C."/>
            <person name="Bharti A.K."/>
            <person name="Crow J.A."/>
            <person name="Grimwood J."/>
            <person name="Kramer R."/>
            <person name="Lindquist E."/>
            <person name="Lucas S."/>
            <person name="Salamov A."/>
            <person name="McFadden G.I."/>
            <person name="Lane C.E."/>
            <person name="Keeling P.J."/>
            <person name="Gray M.W."/>
            <person name="Grigoriev I.V."/>
            <person name="Archibald J.M."/>
        </authorList>
    </citation>
    <scope>NUCLEOTIDE SEQUENCE</scope>
    <source>
        <strain evidence="2 4">CCMP2712</strain>
    </source>
</reference>
<dbReference type="RefSeq" id="XP_005839825.1">
    <property type="nucleotide sequence ID" value="XM_005839768.1"/>
</dbReference>
<sequence>MAKDQSIRWWILVCGTLQVIILNAMVVVSWTISYVGSPCHTGSALSRHLQVPIPTSLLLFVAMGLVFFGSFLQTFAALRIHGGLADCIMMVVSRRHFVEMIMVVLQALATVIAIVDLTQRWKSLRGRQLSGGFFERCY</sequence>
<protein>
    <submittedName>
        <fullName evidence="2 3">Uncharacterized protein</fullName>
    </submittedName>
</protein>
<dbReference type="PaxDb" id="55529-EKX52845"/>
<dbReference type="HOGENOM" id="CLU_1859088_0_0_1"/>
<evidence type="ECO:0000313" key="2">
    <source>
        <dbReference type="EMBL" id="EKX52845.1"/>
    </source>
</evidence>
<accession>L1JXC7</accession>
<dbReference type="Proteomes" id="UP000011087">
    <property type="component" value="Unassembled WGS sequence"/>
</dbReference>
<keyword evidence="1" id="KW-0472">Membrane</keyword>
<evidence type="ECO:0000313" key="3">
    <source>
        <dbReference type="EnsemblProtists" id="EKX52845"/>
    </source>
</evidence>
<dbReference type="EMBL" id="JH992971">
    <property type="protein sequence ID" value="EKX52845.1"/>
    <property type="molecule type" value="Genomic_DNA"/>
</dbReference>
<proteinExistence type="predicted"/>
<evidence type="ECO:0000313" key="4">
    <source>
        <dbReference type="Proteomes" id="UP000011087"/>
    </source>
</evidence>
<keyword evidence="1" id="KW-0812">Transmembrane</keyword>
<feature type="transmembrane region" description="Helical" evidence="1">
    <location>
        <begin position="97"/>
        <end position="115"/>
    </location>
</feature>
<evidence type="ECO:0000256" key="1">
    <source>
        <dbReference type="SAM" id="Phobius"/>
    </source>
</evidence>
<gene>
    <name evidence="2" type="ORF">GUITHDRAFT_133270</name>
</gene>
<feature type="transmembrane region" description="Helical" evidence="1">
    <location>
        <begin position="9"/>
        <end position="33"/>
    </location>
</feature>
<reference evidence="3" key="3">
    <citation type="submission" date="2016-03" db="UniProtKB">
        <authorList>
            <consortium name="EnsemblProtists"/>
        </authorList>
    </citation>
    <scope>IDENTIFICATION</scope>
</reference>
<reference evidence="4" key="2">
    <citation type="submission" date="2012-11" db="EMBL/GenBank/DDBJ databases">
        <authorList>
            <person name="Kuo A."/>
            <person name="Curtis B.A."/>
            <person name="Tanifuji G."/>
            <person name="Burki F."/>
            <person name="Gruber A."/>
            <person name="Irimia M."/>
            <person name="Maruyama S."/>
            <person name="Arias M.C."/>
            <person name="Ball S.G."/>
            <person name="Gile G.H."/>
            <person name="Hirakawa Y."/>
            <person name="Hopkins J.F."/>
            <person name="Rensing S.A."/>
            <person name="Schmutz J."/>
            <person name="Symeonidi A."/>
            <person name="Elias M."/>
            <person name="Eveleigh R.J."/>
            <person name="Herman E.K."/>
            <person name="Klute M.J."/>
            <person name="Nakayama T."/>
            <person name="Obornik M."/>
            <person name="Reyes-Prieto A."/>
            <person name="Armbrust E.V."/>
            <person name="Aves S.J."/>
            <person name="Beiko R.G."/>
            <person name="Coutinho P."/>
            <person name="Dacks J.B."/>
            <person name="Durnford D.G."/>
            <person name="Fast N.M."/>
            <person name="Green B.R."/>
            <person name="Grisdale C."/>
            <person name="Hempe F."/>
            <person name="Henrissat B."/>
            <person name="Hoppner M.P."/>
            <person name="Ishida K.-I."/>
            <person name="Kim E."/>
            <person name="Koreny L."/>
            <person name="Kroth P.G."/>
            <person name="Liu Y."/>
            <person name="Malik S.-B."/>
            <person name="Maier U.G."/>
            <person name="McRose D."/>
            <person name="Mock T."/>
            <person name="Neilson J.A."/>
            <person name="Onodera N.T."/>
            <person name="Poole A.M."/>
            <person name="Pritham E.J."/>
            <person name="Richards T.A."/>
            <person name="Rocap G."/>
            <person name="Roy S.W."/>
            <person name="Sarai C."/>
            <person name="Schaack S."/>
            <person name="Shirato S."/>
            <person name="Slamovits C.H."/>
            <person name="Spencer D.F."/>
            <person name="Suzuki S."/>
            <person name="Worden A.Z."/>
            <person name="Zauner S."/>
            <person name="Barry K."/>
            <person name="Bell C."/>
            <person name="Bharti A.K."/>
            <person name="Crow J.A."/>
            <person name="Grimwood J."/>
            <person name="Kramer R."/>
            <person name="Lindquist E."/>
            <person name="Lucas S."/>
            <person name="Salamov A."/>
            <person name="McFadden G.I."/>
            <person name="Lane C.E."/>
            <person name="Keeling P.J."/>
            <person name="Gray M.W."/>
            <person name="Grigoriev I.V."/>
            <person name="Archibald J.M."/>
        </authorList>
    </citation>
    <scope>NUCLEOTIDE SEQUENCE</scope>
    <source>
        <strain evidence="4">CCMP2712</strain>
    </source>
</reference>
<keyword evidence="1" id="KW-1133">Transmembrane helix</keyword>
<dbReference type="EnsemblProtists" id="EKX52845">
    <property type="protein sequence ID" value="EKX52845"/>
    <property type="gene ID" value="GUITHDRAFT_133270"/>
</dbReference>
<dbReference type="GeneID" id="17309614"/>
<organism evidence="2">
    <name type="scientific">Guillardia theta (strain CCMP2712)</name>
    <name type="common">Cryptophyte</name>
    <dbReference type="NCBI Taxonomy" id="905079"/>
    <lineage>
        <taxon>Eukaryota</taxon>
        <taxon>Cryptophyceae</taxon>
        <taxon>Pyrenomonadales</taxon>
        <taxon>Geminigeraceae</taxon>
        <taxon>Guillardia</taxon>
    </lineage>
</organism>
<dbReference type="KEGG" id="gtt:GUITHDRAFT_133270"/>
<keyword evidence="4" id="KW-1185">Reference proteome</keyword>
<dbReference type="AlphaFoldDB" id="L1JXC7"/>
<feature type="transmembrane region" description="Helical" evidence="1">
    <location>
        <begin position="53"/>
        <end position="76"/>
    </location>
</feature>